<dbReference type="EMBL" id="DF820455">
    <property type="protein sequence ID" value="GAK49108.1"/>
    <property type="molecule type" value="Genomic_DNA"/>
</dbReference>
<keyword evidence="2" id="KW-1185">Reference proteome</keyword>
<evidence type="ECO:0000313" key="2">
    <source>
        <dbReference type="Proteomes" id="UP000030700"/>
    </source>
</evidence>
<dbReference type="HOGENOM" id="CLU_1358226_0_0_0"/>
<dbReference type="Proteomes" id="UP000030700">
    <property type="component" value="Unassembled WGS sequence"/>
</dbReference>
<gene>
    <name evidence="1" type="ORF">U14_00326</name>
</gene>
<dbReference type="AlphaFoldDB" id="A0A0S6VT55"/>
<accession>A0A0S6VT55</accession>
<organism evidence="1">
    <name type="scientific">Candidatus Moduliflexus flocculans</name>
    <dbReference type="NCBI Taxonomy" id="1499966"/>
    <lineage>
        <taxon>Bacteria</taxon>
        <taxon>Candidatus Moduliflexota</taxon>
        <taxon>Candidatus Moduliflexia</taxon>
        <taxon>Candidatus Moduliflexales</taxon>
        <taxon>Candidatus Moduliflexaceae</taxon>
    </lineage>
</organism>
<sequence>MKTFILGFILVLCLVALIFASPVAVMWHQLASLSSICVFIEQEFAPFSDMAVSEESDGKDDAETQPQIVTVTLPQDTLKVMVQKALSDHALPCMTIRDVKTVITPETISIQIASACELFGRQLYAIKTLSEWEVRDDAGVNIRPTQIHSTVLRTINWASYWKYFAKRADDDGWQPFFPPNSSLAIQDILLQEREIAINFAL</sequence>
<proteinExistence type="predicted"/>
<name>A0A0S6VT55_9BACT</name>
<reference evidence="1" key="1">
    <citation type="journal article" date="2015" name="PeerJ">
        <title>First genomic representation of candidate bacterial phylum KSB3 points to enhanced environmental sensing as a trigger of wastewater bulking.</title>
        <authorList>
            <person name="Sekiguchi Y."/>
            <person name="Ohashi A."/>
            <person name="Parks D.H."/>
            <person name="Yamauchi T."/>
            <person name="Tyson G.W."/>
            <person name="Hugenholtz P."/>
        </authorList>
    </citation>
    <scope>NUCLEOTIDE SEQUENCE [LARGE SCALE GENOMIC DNA]</scope>
</reference>
<protein>
    <submittedName>
        <fullName evidence="1">Uncharacterized protein</fullName>
    </submittedName>
</protein>
<evidence type="ECO:0000313" key="1">
    <source>
        <dbReference type="EMBL" id="GAK49108.1"/>
    </source>
</evidence>